<comment type="caution">
    <text evidence="1">The sequence shown here is derived from an EMBL/GenBank/DDBJ whole genome shotgun (WGS) entry which is preliminary data.</text>
</comment>
<accession>A0A5B7IN12</accession>
<reference evidence="1 2" key="1">
    <citation type="submission" date="2019-05" db="EMBL/GenBank/DDBJ databases">
        <title>Another draft genome of Portunus trituberculatus and its Hox gene families provides insights of decapod evolution.</title>
        <authorList>
            <person name="Jeong J.-H."/>
            <person name="Song I."/>
            <person name="Kim S."/>
            <person name="Choi T."/>
            <person name="Kim D."/>
            <person name="Ryu S."/>
            <person name="Kim W."/>
        </authorList>
    </citation>
    <scope>NUCLEOTIDE SEQUENCE [LARGE SCALE GENOMIC DNA]</scope>
    <source>
        <tissue evidence="1">Muscle</tissue>
    </source>
</reference>
<gene>
    <name evidence="1" type="ORF">E2C01_076825</name>
</gene>
<dbReference type="EMBL" id="VSRR010059051">
    <property type="protein sequence ID" value="MPC82178.1"/>
    <property type="molecule type" value="Genomic_DNA"/>
</dbReference>
<dbReference type="OrthoDB" id="6359008at2759"/>
<protein>
    <submittedName>
        <fullName evidence="1">Uncharacterized protein</fullName>
    </submittedName>
</protein>
<evidence type="ECO:0000313" key="1">
    <source>
        <dbReference type="EMBL" id="MPC82178.1"/>
    </source>
</evidence>
<evidence type="ECO:0000313" key="2">
    <source>
        <dbReference type="Proteomes" id="UP000324222"/>
    </source>
</evidence>
<dbReference type="AlphaFoldDB" id="A0A5B7IN12"/>
<name>A0A5B7IN12_PORTR</name>
<sequence length="93" mass="10932">MSFPYLLFFYNFFSGGDPMRDKDMKFRLGRYRKYADFYDDGDGDWLWLDINIGHKGHEQNNVELNKVDDPYTVNAFSISKEFGFGMIPAPIEV</sequence>
<keyword evidence="2" id="KW-1185">Reference proteome</keyword>
<dbReference type="Proteomes" id="UP000324222">
    <property type="component" value="Unassembled WGS sequence"/>
</dbReference>
<proteinExistence type="predicted"/>
<organism evidence="1 2">
    <name type="scientific">Portunus trituberculatus</name>
    <name type="common">Swimming crab</name>
    <name type="synonym">Neptunus trituberculatus</name>
    <dbReference type="NCBI Taxonomy" id="210409"/>
    <lineage>
        <taxon>Eukaryota</taxon>
        <taxon>Metazoa</taxon>
        <taxon>Ecdysozoa</taxon>
        <taxon>Arthropoda</taxon>
        <taxon>Crustacea</taxon>
        <taxon>Multicrustacea</taxon>
        <taxon>Malacostraca</taxon>
        <taxon>Eumalacostraca</taxon>
        <taxon>Eucarida</taxon>
        <taxon>Decapoda</taxon>
        <taxon>Pleocyemata</taxon>
        <taxon>Brachyura</taxon>
        <taxon>Eubrachyura</taxon>
        <taxon>Portunoidea</taxon>
        <taxon>Portunidae</taxon>
        <taxon>Portuninae</taxon>
        <taxon>Portunus</taxon>
    </lineage>
</organism>
<dbReference type="Gene3D" id="2.20.130.20">
    <property type="match status" value="1"/>
</dbReference>